<gene>
    <name evidence="1" type="ORF">TCIL3000_7_2780</name>
</gene>
<dbReference type="EMBL" id="HE575320">
    <property type="protein sequence ID" value="CCC91464.1"/>
    <property type="molecule type" value="Genomic_DNA"/>
</dbReference>
<sequence>MGTLRCCACSNNLLITASQKPLLFQLGFSCALHTEEDSYTLSDHRGGFSSTMACSYVKVPNLPFNATVSLTFPRPEGEFKTVMGESEKRGHMICPRSTTIGSSGHPHIPPPLHQHALKDQLAWVLLIHVD</sequence>
<organism evidence="1">
    <name type="scientific">Trypanosoma congolense (strain IL3000)</name>
    <dbReference type="NCBI Taxonomy" id="1068625"/>
    <lineage>
        <taxon>Eukaryota</taxon>
        <taxon>Discoba</taxon>
        <taxon>Euglenozoa</taxon>
        <taxon>Kinetoplastea</taxon>
        <taxon>Metakinetoplastina</taxon>
        <taxon>Trypanosomatida</taxon>
        <taxon>Trypanosomatidae</taxon>
        <taxon>Trypanosoma</taxon>
        <taxon>Nannomonas</taxon>
    </lineage>
</organism>
<proteinExistence type="predicted"/>
<protein>
    <submittedName>
        <fullName evidence="1">Uncharacterized protein</fullName>
    </submittedName>
</protein>
<evidence type="ECO:0000313" key="1">
    <source>
        <dbReference type="EMBL" id="CCC91464.1"/>
    </source>
</evidence>
<reference evidence="1" key="1">
    <citation type="journal article" date="2012" name="Proc. Natl. Acad. Sci. U.S.A.">
        <title>Antigenic diversity is generated by distinct evolutionary mechanisms in African trypanosome species.</title>
        <authorList>
            <person name="Jackson A.P."/>
            <person name="Berry A."/>
            <person name="Aslett M."/>
            <person name="Allison H.C."/>
            <person name="Burton P."/>
            <person name="Vavrova-Anderson J."/>
            <person name="Brown R."/>
            <person name="Browne H."/>
            <person name="Corton N."/>
            <person name="Hauser H."/>
            <person name="Gamble J."/>
            <person name="Gilderthorp R."/>
            <person name="Marcello L."/>
            <person name="McQuillan J."/>
            <person name="Otto T.D."/>
            <person name="Quail M.A."/>
            <person name="Sanders M.J."/>
            <person name="van Tonder A."/>
            <person name="Ginger M.L."/>
            <person name="Field M.C."/>
            <person name="Barry J.D."/>
            <person name="Hertz-Fowler C."/>
            <person name="Berriman M."/>
        </authorList>
    </citation>
    <scope>NUCLEOTIDE SEQUENCE</scope>
    <source>
        <strain evidence="1">IL3000</strain>
    </source>
</reference>
<name>G0UQ03_TRYCI</name>
<accession>G0UQ03</accession>
<dbReference type="AlphaFoldDB" id="G0UQ03"/>